<evidence type="ECO:0000256" key="3">
    <source>
        <dbReference type="ARBA" id="ARBA00022984"/>
    </source>
</evidence>
<keyword evidence="4" id="KW-0472">Membrane</keyword>
<accession>A0A3M4ASB0</accession>
<dbReference type="Gene3D" id="3.40.50.2300">
    <property type="match status" value="2"/>
</dbReference>
<dbReference type="InterPro" id="IPR028082">
    <property type="entry name" value="Peripla_BP_I"/>
</dbReference>
<keyword evidence="2" id="KW-0133">Cell shape</keyword>
<dbReference type="Gene3D" id="1.25.40.10">
    <property type="entry name" value="Tetratricopeptide repeat domain"/>
    <property type="match status" value="1"/>
</dbReference>
<keyword evidence="10" id="KW-1185">Reference proteome</keyword>
<keyword evidence="5" id="KW-0564">Palmitate</keyword>
<protein>
    <recommendedName>
        <fullName evidence="11">Penicillin-binding protein activator LpoA</fullName>
    </recommendedName>
</protein>
<dbReference type="EMBL" id="RBQF01000160">
    <property type="protein sequence ID" value="RMP09731.1"/>
    <property type="molecule type" value="Genomic_DNA"/>
</dbReference>
<evidence type="ECO:0000256" key="1">
    <source>
        <dbReference type="ARBA" id="ARBA00022729"/>
    </source>
</evidence>
<dbReference type="PROSITE" id="PS51257">
    <property type="entry name" value="PROKAR_LIPOPROTEIN"/>
    <property type="match status" value="1"/>
</dbReference>
<keyword evidence="3" id="KW-0573">Peptidoglycan synthesis</keyword>
<organism evidence="9 10">
    <name type="scientific">Pseudomonas marginalis pv. marginalis</name>
    <dbReference type="NCBI Taxonomy" id="97473"/>
    <lineage>
        <taxon>Bacteria</taxon>
        <taxon>Pseudomonadati</taxon>
        <taxon>Pseudomonadota</taxon>
        <taxon>Gammaproteobacteria</taxon>
        <taxon>Pseudomonadales</taxon>
        <taxon>Pseudomonadaceae</taxon>
        <taxon>Pseudomonas</taxon>
    </lineage>
</organism>
<reference evidence="9 10" key="1">
    <citation type="submission" date="2018-08" db="EMBL/GenBank/DDBJ databases">
        <title>Recombination of ecologically and evolutionarily significant loci maintains genetic cohesion in the Pseudomonas syringae species complex.</title>
        <authorList>
            <person name="Dillon M."/>
            <person name="Thakur S."/>
            <person name="Almeida R.N.D."/>
            <person name="Weir B.S."/>
            <person name="Guttman D.S."/>
        </authorList>
    </citation>
    <scope>NUCLEOTIDE SEQUENCE [LARGE SCALE GENOMIC DNA]</scope>
    <source>
        <strain evidence="9 10">ICMP 3555</strain>
    </source>
</reference>
<feature type="chain" id="PRO_5018278529" description="Penicillin-binding protein activator LpoA" evidence="8">
    <location>
        <begin position="23"/>
        <end position="611"/>
    </location>
</feature>
<keyword evidence="1 8" id="KW-0732">Signal</keyword>
<evidence type="ECO:0000313" key="9">
    <source>
        <dbReference type="EMBL" id="RMP09731.1"/>
    </source>
</evidence>
<dbReference type="GO" id="GO:0008360">
    <property type="term" value="P:regulation of cell shape"/>
    <property type="evidence" value="ECO:0007669"/>
    <property type="project" value="UniProtKB-KW"/>
</dbReference>
<dbReference type="PANTHER" id="PTHR38038">
    <property type="entry name" value="PENICILLIN-BINDING PROTEIN ACTIVATOR LPOA"/>
    <property type="match status" value="1"/>
</dbReference>
<evidence type="ECO:0000256" key="5">
    <source>
        <dbReference type="ARBA" id="ARBA00023139"/>
    </source>
</evidence>
<keyword evidence="6" id="KW-0998">Cell outer membrane</keyword>
<dbReference type="PANTHER" id="PTHR38038:SF1">
    <property type="entry name" value="PENICILLIN-BINDING PROTEIN ACTIVATOR LPOA"/>
    <property type="match status" value="1"/>
</dbReference>
<comment type="caution">
    <text evidence="9">The sequence shown here is derived from an EMBL/GenBank/DDBJ whole genome shotgun (WGS) entry which is preliminary data.</text>
</comment>
<dbReference type="CDD" id="cd06339">
    <property type="entry name" value="PBP1_YraM_LppC_lipoprotein-like"/>
    <property type="match status" value="1"/>
</dbReference>
<evidence type="ECO:0000313" key="10">
    <source>
        <dbReference type="Proteomes" id="UP000276587"/>
    </source>
</evidence>
<evidence type="ECO:0000256" key="8">
    <source>
        <dbReference type="SAM" id="SignalP"/>
    </source>
</evidence>
<name>A0A3M4ASB0_PSEMA</name>
<dbReference type="InterPro" id="IPR011990">
    <property type="entry name" value="TPR-like_helical_dom_sf"/>
</dbReference>
<proteinExistence type="predicted"/>
<keyword evidence="7" id="KW-0449">Lipoprotein</keyword>
<evidence type="ECO:0000256" key="2">
    <source>
        <dbReference type="ARBA" id="ARBA00022960"/>
    </source>
</evidence>
<evidence type="ECO:0000256" key="4">
    <source>
        <dbReference type="ARBA" id="ARBA00023136"/>
    </source>
</evidence>
<evidence type="ECO:0008006" key="11">
    <source>
        <dbReference type="Google" id="ProtNLM"/>
    </source>
</evidence>
<dbReference type="GO" id="GO:0031241">
    <property type="term" value="C:periplasmic side of cell outer membrane"/>
    <property type="evidence" value="ECO:0007669"/>
    <property type="project" value="TreeGrafter"/>
</dbReference>
<dbReference type="Pfam" id="PF04348">
    <property type="entry name" value="LppC"/>
    <property type="match status" value="1"/>
</dbReference>
<dbReference type="GO" id="GO:0030234">
    <property type="term" value="F:enzyme regulator activity"/>
    <property type="evidence" value="ECO:0007669"/>
    <property type="project" value="TreeGrafter"/>
</dbReference>
<sequence length="611" mass="66003">MIGIRNTYMIACLRLLSALCLAALLAACASSPSSSLGDLPRTPDASIEQLLEQATTAKTPEQAAMLRLSAADLAYKQNNPGRSSQILAQVPLDVLKPAAQVFASTLAAELAMTRNQPKAALTALNHPSLQNLKDLPPEQQIRTGTVHARAYEADGQTLAAARERVAMAPLLTGDAANSNHEAIWALIAALPAEQLQASGNPVLDGWITLAQSVKGAGTLEQQQAAIDTWRAQNPGHPAAVQLPTPLTKLKELASQPLNKIALLLPQDGPLASVGKALREGFMAAHYQAEQAGQKPPVIEFYDSSRLTSIDEFYAKAQAAGVQLVVGPLEKPLVKQLSARPQLPITTLALNYSETDRSPAQLFQFGLAAEDEAREVSRRARADGLHRAAAMVPRGEWGERVYKAFRQDWEANGGTVMGVEYVDQPVALAQQIADLFQLRKSEGRAKSLQSTVGTDVAAQPSRRQDIEFIFLAVTPQLAQQIKPTLNFQYAGDVPVYATSHVFSASGDKNQYLDMTNVMFCETPWLLNTTDPLRNQVAAQWPQANGSLGRLYAMGVDAYRLAPRLGQLKALPDTRVDGLSGNLGISANQRVDRQMPWAKFVGGEIQRLPDTPR</sequence>
<gene>
    <name evidence="9" type="ORF">ALQ29_01663</name>
</gene>
<feature type="signal peptide" evidence="8">
    <location>
        <begin position="1"/>
        <end position="22"/>
    </location>
</feature>
<dbReference type="Proteomes" id="UP000276587">
    <property type="component" value="Unassembled WGS sequence"/>
</dbReference>
<evidence type="ECO:0000256" key="6">
    <source>
        <dbReference type="ARBA" id="ARBA00023237"/>
    </source>
</evidence>
<dbReference type="SUPFAM" id="SSF53822">
    <property type="entry name" value="Periplasmic binding protein-like I"/>
    <property type="match status" value="1"/>
</dbReference>
<dbReference type="InterPro" id="IPR007443">
    <property type="entry name" value="LpoA"/>
</dbReference>
<dbReference type="Gene3D" id="1.25.40.650">
    <property type="match status" value="1"/>
</dbReference>
<dbReference type="GO" id="GO:0009252">
    <property type="term" value="P:peptidoglycan biosynthetic process"/>
    <property type="evidence" value="ECO:0007669"/>
    <property type="project" value="UniProtKB-KW"/>
</dbReference>
<dbReference type="AlphaFoldDB" id="A0A3M4ASB0"/>
<evidence type="ECO:0000256" key="7">
    <source>
        <dbReference type="ARBA" id="ARBA00023288"/>
    </source>
</evidence>